<proteinExistence type="predicted"/>
<reference evidence="5 6" key="1">
    <citation type="journal article" date="2010" name="Stand. Genomic Sci.">
        <title>Complete genome sequence of Meiothermus silvanus type strain (VI-R2).</title>
        <authorList>
            <person name="Sikorski J."/>
            <person name="Tindall B.J."/>
            <person name="Lowry S."/>
            <person name="Lucas S."/>
            <person name="Nolan M."/>
            <person name="Copeland A."/>
            <person name="Glavina Del Rio T."/>
            <person name="Tice H."/>
            <person name="Cheng J.F."/>
            <person name="Han C."/>
            <person name="Pitluck S."/>
            <person name="Liolios K."/>
            <person name="Ivanova N."/>
            <person name="Mavromatis K."/>
            <person name="Mikhailova N."/>
            <person name="Pati A."/>
            <person name="Goodwin L."/>
            <person name="Chen A."/>
            <person name="Palaniappan K."/>
            <person name="Land M."/>
            <person name="Hauser L."/>
            <person name="Chang Y.J."/>
            <person name="Jeffries C.D."/>
            <person name="Rohde M."/>
            <person name="Goker M."/>
            <person name="Woyke T."/>
            <person name="Bristow J."/>
            <person name="Eisen J.A."/>
            <person name="Markowitz V."/>
            <person name="Hugenholtz P."/>
            <person name="Kyrpides N.C."/>
            <person name="Klenk H.P."/>
            <person name="Lapidus A."/>
        </authorList>
    </citation>
    <scope>NUCLEOTIDE SEQUENCE [LARGE SCALE GENOMIC DNA]</scope>
    <source>
        <strain evidence="6">ATCC 700542 / DSM 9946 / VI-R2</strain>
    </source>
</reference>
<keyword evidence="6" id="KW-1185">Reference proteome</keyword>
<organism evidence="5 6">
    <name type="scientific">Allomeiothermus silvanus (strain ATCC 700542 / DSM 9946 / NBRC 106475 / NCIMB 13440 / VI-R2)</name>
    <name type="common">Thermus silvanus</name>
    <dbReference type="NCBI Taxonomy" id="526227"/>
    <lineage>
        <taxon>Bacteria</taxon>
        <taxon>Thermotogati</taxon>
        <taxon>Deinococcota</taxon>
        <taxon>Deinococci</taxon>
        <taxon>Thermales</taxon>
        <taxon>Thermaceae</taxon>
        <taxon>Allomeiothermus</taxon>
    </lineage>
</organism>
<keyword evidence="2" id="KW-0808">Transferase</keyword>
<dbReference type="EMBL" id="CP002042">
    <property type="protein sequence ID" value="ADH62257.1"/>
    <property type="molecule type" value="Genomic_DNA"/>
</dbReference>
<dbReference type="PANTHER" id="PTHR43464">
    <property type="entry name" value="METHYLTRANSFERASE"/>
    <property type="match status" value="1"/>
</dbReference>
<dbReference type="CDD" id="cd02440">
    <property type="entry name" value="AdoMet_MTases"/>
    <property type="match status" value="1"/>
</dbReference>
<dbReference type="PANTHER" id="PTHR43464:SF19">
    <property type="entry name" value="UBIQUINONE BIOSYNTHESIS O-METHYLTRANSFERASE, MITOCHONDRIAL"/>
    <property type="match status" value="1"/>
</dbReference>
<protein>
    <submittedName>
        <fullName evidence="5">Methyltransferase type 11</fullName>
    </submittedName>
</protein>
<evidence type="ECO:0000256" key="2">
    <source>
        <dbReference type="ARBA" id="ARBA00022679"/>
    </source>
</evidence>
<dbReference type="KEGG" id="msv:Mesil_0316"/>
<dbReference type="InterPro" id="IPR041698">
    <property type="entry name" value="Methyltransf_25"/>
</dbReference>
<dbReference type="InterPro" id="IPR029063">
    <property type="entry name" value="SAM-dependent_MTases_sf"/>
</dbReference>
<evidence type="ECO:0000313" key="5">
    <source>
        <dbReference type="EMBL" id="ADH62257.1"/>
    </source>
</evidence>
<keyword evidence="1 5" id="KW-0489">Methyltransferase</keyword>
<gene>
    <name evidence="5" type="ordered locus">Mesil_0316</name>
</gene>
<evidence type="ECO:0000256" key="3">
    <source>
        <dbReference type="ARBA" id="ARBA00022691"/>
    </source>
</evidence>
<dbReference type="GO" id="GO:0008168">
    <property type="term" value="F:methyltransferase activity"/>
    <property type="evidence" value="ECO:0007669"/>
    <property type="project" value="UniProtKB-KW"/>
</dbReference>
<dbReference type="STRING" id="526227.Mesil_0316"/>
<sequence length="96" mass="10045">MDAWENLHRQIAGSDEMDWGAALTAAVMPYLALAKTVLDLGCGGGKDALRLAREGFHVVGLDLSSAAIGQAEARAKEEGLSAEFLAADMSEGLPFP</sequence>
<dbReference type="SUPFAM" id="SSF53335">
    <property type="entry name" value="S-adenosyl-L-methionine-dependent methyltransferases"/>
    <property type="match status" value="1"/>
</dbReference>
<dbReference type="Pfam" id="PF13649">
    <property type="entry name" value="Methyltransf_25"/>
    <property type="match status" value="1"/>
</dbReference>
<dbReference type="OrthoDB" id="9778208at2"/>
<dbReference type="eggNOG" id="COG2227">
    <property type="taxonomic scope" value="Bacteria"/>
</dbReference>
<evidence type="ECO:0000259" key="4">
    <source>
        <dbReference type="Pfam" id="PF13649"/>
    </source>
</evidence>
<dbReference type="Gene3D" id="3.40.50.150">
    <property type="entry name" value="Vaccinia Virus protein VP39"/>
    <property type="match status" value="1"/>
</dbReference>
<feature type="domain" description="Methyltransferase" evidence="4">
    <location>
        <begin position="37"/>
        <end position="96"/>
    </location>
</feature>
<keyword evidence="3" id="KW-0949">S-adenosyl-L-methionine</keyword>
<dbReference type="GO" id="GO:0032259">
    <property type="term" value="P:methylation"/>
    <property type="evidence" value="ECO:0007669"/>
    <property type="project" value="UniProtKB-KW"/>
</dbReference>
<dbReference type="RefSeq" id="WP_013156864.1">
    <property type="nucleotide sequence ID" value="NC_014212.1"/>
</dbReference>
<dbReference type="HOGENOM" id="CLU_2356452_0_0_0"/>
<dbReference type="AlphaFoldDB" id="D7BHL9"/>
<name>D7BHL9_ALLS1</name>
<evidence type="ECO:0000256" key="1">
    <source>
        <dbReference type="ARBA" id="ARBA00022603"/>
    </source>
</evidence>
<accession>D7BHL9</accession>
<dbReference type="Proteomes" id="UP000001916">
    <property type="component" value="Chromosome"/>
</dbReference>
<evidence type="ECO:0000313" key="6">
    <source>
        <dbReference type="Proteomes" id="UP000001916"/>
    </source>
</evidence>